<organism evidence="10 11">
    <name type="scientific">Dacryopinax primogenitus (strain DJM 731)</name>
    <name type="common">Brown rot fungus</name>
    <dbReference type="NCBI Taxonomy" id="1858805"/>
    <lineage>
        <taxon>Eukaryota</taxon>
        <taxon>Fungi</taxon>
        <taxon>Dikarya</taxon>
        <taxon>Basidiomycota</taxon>
        <taxon>Agaricomycotina</taxon>
        <taxon>Dacrymycetes</taxon>
        <taxon>Dacrymycetales</taxon>
        <taxon>Dacrymycetaceae</taxon>
        <taxon>Dacryopinax</taxon>
    </lineage>
</organism>
<keyword evidence="4" id="KW-0479">Metal-binding</keyword>
<dbReference type="OMA" id="WHEGRSC"/>
<name>M5G1P9_DACPD</name>
<dbReference type="OrthoDB" id="1431934at2759"/>
<evidence type="ECO:0000313" key="11">
    <source>
        <dbReference type="Proteomes" id="UP000030653"/>
    </source>
</evidence>
<dbReference type="Pfam" id="PF01485">
    <property type="entry name" value="IBR"/>
    <property type="match status" value="1"/>
</dbReference>
<dbReference type="RefSeq" id="XP_040629037.1">
    <property type="nucleotide sequence ID" value="XM_040770095.1"/>
</dbReference>
<keyword evidence="7" id="KW-0833">Ubl conjugation pathway</keyword>
<dbReference type="EC" id="2.3.2.31" evidence="2"/>
<evidence type="ECO:0000256" key="6">
    <source>
        <dbReference type="ARBA" id="ARBA00022771"/>
    </source>
</evidence>
<sequence>MRHHVDVRLSELGTIAPLCPSCRHDFSHEDIQRTASEEAFARYDRLLLRKAVGNQPGFVWCKNPSCEGGQFHIIPDMPKRLGLVGWMQEPCLDADLVVCFACGTKSCFRHDVLWHEGRSCQEYEQSKGTKPFAKMQSRTRATIEKTTRACPKCKTPVCAAVRIMPFVNDFGS</sequence>
<evidence type="ECO:0000256" key="2">
    <source>
        <dbReference type="ARBA" id="ARBA00012251"/>
    </source>
</evidence>
<keyword evidence="6" id="KW-0863">Zinc-finger</keyword>
<dbReference type="GO" id="GO:0016567">
    <property type="term" value="P:protein ubiquitination"/>
    <property type="evidence" value="ECO:0007669"/>
    <property type="project" value="InterPro"/>
</dbReference>
<dbReference type="PROSITE" id="PS51873">
    <property type="entry name" value="TRIAD"/>
    <property type="match status" value="1"/>
</dbReference>
<dbReference type="HOGENOM" id="CLU_1555205_0_0_1"/>
<dbReference type="CDD" id="cd20335">
    <property type="entry name" value="BRcat_RBR"/>
    <property type="match status" value="1"/>
</dbReference>
<evidence type="ECO:0000256" key="8">
    <source>
        <dbReference type="ARBA" id="ARBA00022833"/>
    </source>
</evidence>
<keyword evidence="8" id="KW-0862">Zinc</keyword>
<dbReference type="InterPro" id="IPR044066">
    <property type="entry name" value="TRIAD_supradom"/>
</dbReference>
<dbReference type="SUPFAM" id="SSF57850">
    <property type="entry name" value="RING/U-box"/>
    <property type="match status" value="1"/>
</dbReference>
<dbReference type="InterPro" id="IPR031127">
    <property type="entry name" value="E3_UB_ligase_RBR"/>
</dbReference>
<protein>
    <recommendedName>
        <fullName evidence="2">RBR-type E3 ubiquitin transferase</fullName>
        <ecNumber evidence="2">2.3.2.31</ecNumber>
    </recommendedName>
</protein>
<evidence type="ECO:0000313" key="10">
    <source>
        <dbReference type="EMBL" id="EJU02140.1"/>
    </source>
</evidence>
<gene>
    <name evidence="10" type="ORF">DACRYDRAFT_115913</name>
</gene>
<reference evidence="10 11" key="1">
    <citation type="journal article" date="2012" name="Science">
        <title>The Paleozoic origin of enzymatic lignin decomposition reconstructed from 31 fungal genomes.</title>
        <authorList>
            <person name="Floudas D."/>
            <person name="Binder M."/>
            <person name="Riley R."/>
            <person name="Barry K."/>
            <person name="Blanchette R.A."/>
            <person name="Henrissat B."/>
            <person name="Martinez A.T."/>
            <person name="Otillar R."/>
            <person name="Spatafora J.W."/>
            <person name="Yadav J.S."/>
            <person name="Aerts A."/>
            <person name="Benoit I."/>
            <person name="Boyd A."/>
            <person name="Carlson A."/>
            <person name="Copeland A."/>
            <person name="Coutinho P.M."/>
            <person name="de Vries R.P."/>
            <person name="Ferreira P."/>
            <person name="Findley K."/>
            <person name="Foster B."/>
            <person name="Gaskell J."/>
            <person name="Glotzer D."/>
            <person name="Gorecki P."/>
            <person name="Heitman J."/>
            <person name="Hesse C."/>
            <person name="Hori C."/>
            <person name="Igarashi K."/>
            <person name="Jurgens J.A."/>
            <person name="Kallen N."/>
            <person name="Kersten P."/>
            <person name="Kohler A."/>
            <person name="Kuees U."/>
            <person name="Kumar T.K.A."/>
            <person name="Kuo A."/>
            <person name="LaButti K."/>
            <person name="Larrondo L.F."/>
            <person name="Lindquist E."/>
            <person name="Ling A."/>
            <person name="Lombard V."/>
            <person name="Lucas S."/>
            <person name="Lundell T."/>
            <person name="Martin R."/>
            <person name="McLaughlin D.J."/>
            <person name="Morgenstern I."/>
            <person name="Morin E."/>
            <person name="Murat C."/>
            <person name="Nagy L.G."/>
            <person name="Nolan M."/>
            <person name="Ohm R.A."/>
            <person name="Patyshakuliyeva A."/>
            <person name="Rokas A."/>
            <person name="Ruiz-Duenas F.J."/>
            <person name="Sabat G."/>
            <person name="Salamov A."/>
            <person name="Samejima M."/>
            <person name="Schmutz J."/>
            <person name="Slot J.C."/>
            <person name="St John F."/>
            <person name="Stenlid J."/>
            <person name="Sun H."/>
            <person name="Sun S."/>
            <person name="Syed K."/>
            <person name="Tsang A."/>
            <person name="Wiebenga A."/>
            <person name="Young D."/>
            <person name="Pisabarro A."/>
            <person name="Eastwood D.C."/>
            <person name="Martin F."/>
            <person name="Cullen D."/>
            <person name="Grigoriev I.V."/>
            <person name="Hibbett D.S."/>
        </authorList>
    </citation>
    <scope>NUCLEOTIDE SEQUENCE [LARGE SCALE GENOMIC DNA]</scope>
    <source>
        <strain evidence="10 11">DJM-731 SS1</strain>
    </source>
</reference>
<proteinExistence type="predicted"/>
<accession>M5G1P9</accession>
<keyword evidence="5" id="KW-0677">Repeat</keyword>
<dbReference type="AlphaFoldDB" id="M5G1P9"/>
<keyword evidence="3" id="KW-0808">Transferase</keyword>
<dbReference type="SMART" id="SM00647">
    <property type="entry name" value="IBR"/>
    <property type="match status" value="1"/>
</dbReference>
<dbReference type="GO" id="GO:0061630">
    <property type="term" value="F:ubiquitin protein ligase activity"/>
    <property type="evidence" value="ECO:0007669"/>
    <property type="project" value="UniProtKB-EC"/>
</dbReference>
<comment type="catalytic activity">
    <reaction evidence="1">
        <text>[E2 ubiquitin-conjugating enzyme]-S-ubiquitinyl-L-cysteine + [acceptor protein]-L-lysine = [E2 ubiquitin-conjugating enzyme]-L-cysteine + [acceptor protein]-N(6)-ubiquitinyl-L-lysine.</text>
        <dbReference type="EC" id="2.3.2.31"/>
    </reaction>
</comment>
<evidence type="ECO:0000256" key="1">
    <source>
        <dbReference type="ARBA" id="ARBA00001798"/>
    </source>
</evidence>
<dbReference type="Proteomes" id="UP000030653">
    <property type="component" value="Unassembled WGS sequence"/>
</dbReference>
<dbReference type="GeneID" id="63685157"/>
<dbReference type="GO" id="GO:0008270">
    <property type="term" value="F:zinc ion binding"/>
    <property type="evidence" value="ECO:0007669"/>
    <property type="project" value="UniProtKB-KW"/>
</dbReference>
<evidence type="ECO:0000259" key="9">
    <source>
        <dbReference type="PROSITE" id="PS51873"/>
    </source>
</evidence>
<evidence type="ECO:0000256" key="4">
    <source>
        <dbReference type="ARBA" id="ARBA00022723"/>
    </source>
</evidence>
<keyword evidence="11" id="KW-1185">Reference proteome</keyword>
<evidence type="ECO:0000256" key="3">
    <source>
        <dbReference type="ARBA" id="ARBA00022679"/>
    </source>
</evidence>
<dbReference type="STRING" id="1858805.M5G1P9"/>
<dbReference type="EMBL" id="JH795862">
    <property type="protein sequence ID" value="EJU02140.1"/>
    <property type="molecule type" value="Genomic_DNA"/>
</dbReference>
<dbReference type="InterPro" id="IPR002867">
    <property type="entry name" value="IBR_dom"/>
</dbReference>
<dbReference type="PANTHER" id="PTHR11685">
    <property type="entry name" value="RBR FAMILY RING FINGER AND IBR DOMAIN-CONTAINING"/>
    <property type="match status" value="1"/>
</dbReference>
<evidence type="ECO:0000256" key="7">
    <source>
        <dbReference type="ARBA" id="ARBA00022786"/>
    </source>
</evidence>
<feature type="domain" description="RING-type" evidence="9">
    <location>
        <begin position="1"/>
        <end position="172"/>
    </location>
</feature>
<evidence type="ECO:0000256" key="5">
    <source>
        <dbReference type="ARBA" id="ARBA00022737"/>
    </source>
</evidence>